<gene>
    <name evidence="2" type="ORF">SMF913_10039</name>
</gene>
<feature type="compositionally biased region" description="Basic and acidic residues" evidence="1">
    <location>
        <begin position="164"/>
        <end position="174"/>
    </location>
</feature>
<evidence type="ECO:0000256" key="1">
    <source>
        <dbReference type="SAM" id="MobiDB-lite"/>
    </source>
</evidence>
<protein>
    <submittedName>
        <fullName evidence="2">Uncharacterized protein</fullName>
    </submittedName>
</protein>
<evidence type="ECO:0000313" key="2">
    <source>
        <dbReference type="EMBL" id="PNG94014.1"/>
    </source>
</evidence>
<dbReference type="EMBL" id="LJIW01000001">
    <property type="protein sequence ID" value="PNG94014.1"/>
    <property type="molecule type" value="Genomic_DNA"/>
</dbReference>
<name>A0A2J7Z170_STRMQ</name>
<proteinExistence type="predicted"/>
<sequence length="174" mass="19355">MDLAAQAKTGQVIAGHTNINTTMGYAAIYPTETIEAHRVFVTCRRRALRPAEEHRTPTDTEWEDFLGYFERRKLSVGTCVRAYGTACIHEHACVRCSLLRPDPAQRGRLVEIRDNLVGRIAEAEREGWLGEIEGLRVSLASADSKISQMDASSPGGPVNLGLPTRREEPWPARK</sequence>
<dbReference type="AlphaFoldDB" id="A0A2J7Z170"/>
<keyword evidence="3" id="KW-1185">Reference proteome</keyword>
<reference evidence="2 3" key="1">
    <citation type="submission" date="2015-09" db="EMBL/GenBank/DDBJ databases">
        <title>Genome sequence, genome mining and natural product profiling of a biocontrol bacterium Streptomyces malaysiensis F913.</title>
        <authorList>
            <person name="Xu Y."/>
            <person name="Wei J."/>
            <person name="Xie J."/>
            <person name="Li T."/>
            <person name="Zhou Z."/>
        </authorList>
    </citation>
    <scope>NUCLEOTIDE SEQUENCE [LARGE SCALE GENOMIC DNA]</scope>
    <source>
        <strain evidence="2 3">F913</strain>
    </source>
</reference>
<accession>A0A2J7Z170</accession>
<comment type="caution">
    <text evidence="2">The sequence shown here is derived from an EMBL/GenBank/DDBJ whole genome shotgun (WGS) entry which is preliminary data.</text>
</comment>
<dbReference type="Proteomes" id="UP000236520">
    <property type="component" value="Unassembled WGS sequence"/>
</dbReference>
<evidence type="ECO:0000313" key="3">
    <source>
        <dbReference type="Proteomes" id="UP000236520"/>
    </source>
</evidence>
<organism evidence="2 3">
    <name type="scientific">Streptomyces malaysiensis</name>
    <dbReference type="NCBI Taxonomy" id="92644"/>
    <lineage>
        <taxon>Bacteria</taxon>
        <taxon>Bacillati</taxon>
        <taxon>Actinomycetota</taxon>
        <taxon>Actinomycetes</taxon>
        <taxon>Kitasatosporales</taxon>
        <taxon>Streptomycetaceae</taxon>
        <taxon>Streptomyces</taxon>
        <taxon>Streptomyces violaceusniger group</taxon>
    </lineage>
</organism>
<feature type="region of interest" description="Disordered" evidence="1">
    <location>
        <begin position="146"/>
        <end position="174"/>
    </location>
</feature>